<accession>A0ABP6SVR1</accession>
<reference evidence="3" key="1">
    <citation type="journal article" date="2019" name="Int. J. Syst. Evol. Microbiol.">
        <title>The Global Catalogue of Microorganisms (GCM) 10K type strain sequencing project: providing services to taxonomists for standard genome sequencing and annotation.</title>
        <authorList>
            <consortium name="The Broad Institute Genomics Platform"/>
            <consortium name="The Broad Institute Genome Sequencing Center for Infectious Disease"/>
            <person name="Wu L."/>
            <person name="Ma J."/>
        </authorList>
    </citation>
    <scope>NUCLEOTIDE SEQUENCE [LARGE SCALE GENOMIC DNA]</scope>
    <source>
        <strain evidence="3">JCM 9458</strain>
    </source>
</reference>
<evidence type="ECO:0000256" key="1">
    <source>
        <dbReference type="SAM" id="MobiDB-lite"/>
    </source>
</evidence>
<comment type="caution">
    <text evidence="2">The sequence shown here is derived from an EMBL/GenBank/DDBJ whole genome shotgun (WGS) entry which is preliminary data.</text>
</comment>
<evidence type="ECO:0000313" key="2">
    <source>
        <dbReference type="EMBL" id="GAA3385687.1"/>
    </source>
</evidence>
<dbReference type="EMBL" id="BAAAYN010000012">
    <property type="protein sequence ID" value="GAA3385687.1"/>
    <property type="molecule type" value="Genomic_DNA"/>
</dbReference>
<keyword evidence="3" id="KW-1185">Reference proteome</keyword>
<dbReference type="RefSeq" id="WP_345727754.1">
    <property type="nucleotide sequence ID" value="NZ_BAAAYN010000012.1"/>
</dbReference>
<organism evidence="2 3">
    <name type="scientific">Cryptosporangium minutisporangium</name>
    <dbReference type="NCBI Taxonomy" id="113569"/>
    <lineage>
        <taxon>Bacteria</taxon>
        <taxon>Bacillati</taxon>
        <taxon>Actinomycetota</taxon>
        <taxon>Actinomycetes</taxon>
        <taxon>Cryptosporangiales</taxon>
        <taxon>Cryptosporangiaceae</taxon>
        <taxon>Cryptosporangium</taxon>
    </lineage>
</organism>
<feature type="region of interest" description="Disordered" evidence="1">
    <location>
        <begin position="69"/>
        <end position="89"/>
    </location>
</feature>
<evidence type="ECO:0000313" key="3">
    <source>
        <dbReference type="Proteomes" id="UP001501676"/>
    </source>
</evidence>
<name>A0ABP6SVR1_9ACTN</name>
<gene>
    <name evidence="2" type="ORF">GCM10020369_20180</name>
</gene>
<proteinExistence type="predicted"/>
<protein>
    <submittedName>
        <fullName evidence="2">Uncharacterized protein</fullName>
    </submittedName>
</protein>
<dbReference type="Proteomes" id="UP001501676">
    <property type="component" value="Unassembled WGS sequence"/>
</dbReference>
<sequence>MAAEALTEEFAWLSLLPADDVKQFVADFIKAARISAELGQWSVPVELLRGWKATATVYADPDLLRQLSGPLNDDLRPVPAPVEADSDGG</sequence>